<sequence length="455" mass="54500">MESEYLYNTDNRYGFRLKIKSEEDLFVIDEATGAKKYTPITKEDVALFKREAEHLCKEIQYAIEDIQWNTGKHKGLTYYYHIYQDLAEQLTDFLKYIHKLHKKVYITIYKSYDNELMAIYTEILEKVLNDIQTIARKHADYLLDVEEYGQMPSGKDLFKLCEKQEAPADADLSNYESHYKNFISSGLKLALEKTVATVTYIYREFTDLYKTRVFRTDHEATIIYHYIKRRFDEHTLPAHLEHVAKVQKRHLKERRIEITTLSLQKVMSEVEGKFNNYALCSIWFNNVEDEENEEELVHMLVREEASPGDFENLFMYQGEHDMLAVEIARADEYERNGDSFFANWVDPAKLKKRLEFWLKGNITKQQDWYIVWCLMKYTFHMVKEDKDKSAFAARMNLMFPDVEKRCVVESFRKQETQMNHNRHFSEWLKDSDHDYAMAQSLYEKLKKTEEYKRSI</sequence>
<evidence type="ECO:0000313" key="1">
    <source>
        <dbReference type="EMBL" id="MCP9564202.1"/>
    </source>
</evidence>
<dbReference type="RefSeq" id="WP_254951785.1">
    <property type="nucleotide sequence ID" value="NZ_JANDWY010000011.1"/>
</dbReference>
<protein>
    <submittedName>
        <fullName evidence="1">Uncharacterized protein</fullName>
    </submittedName>
</protein>
<evidence type="ECO:0000313" key="2">
    <source>
        <dbReference type="Proteomes" id="UP001205531"/>
    </source>
</evidence>
<name>A0AAW5IGP3_9BACT</name>
<gene>
    <name evidence="1" type="ORF">NNC64_06430</name>
</gene>
<proteinExistence type="predicted"/>
<accession>A0AAW5IGP3</accession>
<dbReference type="AlphaFoldDB" id="A0AAW5IGP3"/>
<dbReference type="EMBL" id="JANDWZ010000010">
    <property type="protein sequence ID" value="MCP9564202.1"/>
    <property type="molecule type" value="Genomic_DNA"/>
</dbReference>
<organism evidence="1 2">
    <name type="scientific">Segatella copri</name>
    <dbReference type="NCBI Taxonomy" id="165179"/>
    <lineage>
        <taxon>Bacteria</taxon>
        <taxon>Pseudomonadati</taxon>
        <taxon>Bacteroidota</taxon>
        <taxon>Bacteroidia</taxon>
        <taxon>Bacteroidales</taxon>
        <taxon>Prevotellaceae</taxon>
        <taxon>Segatella</taxon>
    </lineage>
</organism>
<reference evidence="1" key="1">
    <citation type="submission" date="2022-07" db="EMBL/GenBank/DDBJ databases">
        <title>Prevotella copri.</title>
        <authorList>
            <person name="Yang C."/>
        </authorList>
    </citation>
    <scope>NUCLEOTIDE SEQUENCE</scope>
    <source>
        <strain evidence="1">HF2107</strain>
    </source>
</reference>
<comment type="caution">
    <text evidence="1">The sequence shown here is derived from an EMBL/GenBank/DDBJ whole genome shotgun (WGS) entry which is preliminary data.</text>
</comment>
<dbReference type="Proteomes" id="UP001205531">
    <property type="component" value="Unassembled WGS sequence"/>
</dbReference>